<evidence type="ECO:0000256" key="3">
    <source>
        <dbReference type="ARBA" id="ARBA00022475"/>
    </source>
</evidence>
<keyword evidence="6 7" id="KW-0472">Membrane</keyword>
<evidence type="ECO:0000256" key="6">
    <source>
        <dbReference type="ARBA" id="ARBA00023136"/>
    </source>
</evidence>
<dbReference type="AlphaFoldDB" id="A0A3P3WEP0"/>
<proteinExistence type="predicted"/>
<sequence length="306" mass="33432">MASIILLFLCLIIGILLQKVKTFPKNTSVVLNQYIMFIALPAMALHYLPKIKLGFDLLLPASIAWISFGFAFILFNILGKIFGWSKKLIGCLILTAGLGNTSFVGIPIIQALFGDEGLNTLIIVDLPGTFVVFSTLGILTATLYSNQKKSNESSFLKKMLTFPPLIAFLVGISLAILKVDFPESLSTAFKQLAVTISPIALISVGFQLKFKTYSKHFKFLALGLFFQLILFPAIIFGLIYGILGQNDLIAKVCIIEAAMAPMITGAILANSNGLKPELSNMMVGYGIPISFVTIGIWYFIIENVMI</sequence>
<dbReference type="Proteomes" id="UP000275719">
    <property type="component" value="Unassembled WGS sequence"/>
</dbReference>
<evidence type="ECO:0000256" key="1">
    <source>
        <dbReference type="ARBA" id="ARBA00004141"/>
    </source>
</evidence>
<keyword evidence="4 7" id="KW-0812">Transmembrane</keyword>
<reference evidence="8 9" key="1">
    <citation type="submission" date="2018-11" db="EMBL/GenBank/DDBJ databases">
        <title>Flavobacterium sp. nov., YIM 102701-2 draft genome.</title>
        <authorList>
            <person name="Li G."/>
            <person name="Jiang Y."/>
        </authorList>
    </citation>
    <scope>NUCLEOTIDE SEQUENCE [LARGE SCALE GENOMIC DNA]</scope>
    <source>
        <strain evidence="8 9">YIM 102701-2</strain>
    </source>
</reference>
<evidence type="ECO:0000313" key="8">
    <source>
        <dbReference type="EMBL" id="RRJ92837.1"/>
    </source>
</evidence>
<protein>
    <submittedName>
        <fullName evidence="8">AEC family transporter</fullName>
    </submittedName>
</protein>
<feature type="transmembrane region" description="Helical" evidence="7">
    <location>
        <begin position="121"/>
        <end position="143"/>
    </location>
</feature>
<dbReference type="PANTHER" id="PTHR36838:SF1">
    <property type="entry name" value="SLR1864 PROTEIN"/>
    <property type="match status" value="1"/>
</dbReference>
<keyword evidence="9" id="KW-1185">Reference proteome</keyword>
<feature type="transmembrane region" description="Helical" evidence="7">
    <location>
        <begin position="57"/>
        <end position="77"/>
    </location>
</feature>
<feature type="transmembrane region" description="Helical" evidence="7">
    <location>
        <begin position="220"/>
        <end position="242"/>
    </location>
</feature>
<evidence type="ECO:0000256" key="2">
    <source>
        <dbReference type="ARBA" id="ARBA00022448"/>
    </source>
</evidence>
<dbReference type="EMBL" id="RQVQ01000003">
    <property type="protein sequence ID" value="RRJ92837.1"/>
    <property type="molecule type" value="Genomic_DNA"/>
</dbReference>
<gene>
    <name evidence="8" type="ORF">EG240_02140</name>
</gene>
<comment type="caution">
    <text evidence="8">The sequence shown here is derived from an EMBL/GenBank/DDBJ whole genome shotgun (WGS) entry which is preliminary data.</text>
</comment>
<evidence type="ECO:0000256" key="5">
    <source>
        <dbReference type="ARBA" id="ARBA00022989"/>
    </source>
</evidence>
<accession>A0A3P3WEP0</accession>
<dbReference type="Pfam" id="PF03547">
    <property type="entry name" value="Mem_trans"/>
    <property type="match status" value="1"/>
</dbReference>
<dbReference type="GO" id="GO:0016020">
    <property type="term" value="C:membrane"/>
    <property type="evidence" value="ECO:0007669"/>
    <property type="project" value="UniProtKB-SubCell"/>
</dbReference>
<dbReference type="InterPro" id="IPR004776">
    <property type="entry name" value="Mem_transp_PIN-like"/>
</dbReference>
<dbReference type="GO" id="GO:0055085">
    <property type="term" value="P:transmembrane transport"/>
    <property type="evidence" value="ECO:0007669"/>
    <property type="project" value="InterPro"/>
</dbReference>
<comment type="subcellular location">
    <subcellularLocation>
        <location evidence="1">Membrane</location>
        <topology evidence="1">Multi-pass membrane protein</topology>
    </subcellularLocation>
</comment>
<feature type="transmembrane region" description="Helical" evidence="7">
    <location>
        <begin position="188"/>
        <end position="208"/>
    </location>
</feature>
<evidence type="ECO:0000256" key="4">
    <source>
        <dbReference type="ARBA" id="ARBA00022692"/>
    </source>
</evidence>
<dbReference type="RefSeq" id="WP_125016932.1">
    <property type="nucleotide sequence ID" value="NZ_RQVQ01000003.1"/>
</dbReference>
<evidence type="ECO:0000256" key="7">
    <source>
        <dbReference type="SAM" id="Phobius"/>
    </source>
</evidence>
<feature type="transmembrane region" description="Helical" evidence="7">
    <location>
        <begin position="282"/>
        <end position="301"/>
    </location>
</feature>
<dbReference type="PANTHER" id="PTHR36838">
    <property type="entry name" value="AUXIN EFFLUX CARRIER FAMILY PROTEIN"/>
    <property type="match status" value="1"/>
</dbReference>
<keyword evidence="2" id="KW-0813">Transport</keyword>
<keyword evidence="3" id="KW-1003">Cell membrane</keyword>
<feature type="transmembrane region" description="Helical" evidence="7">
    <location>
        <begin position="89"/>
        <end position="109"/>
    </location>
</feature>
<name>A0A3P3WEP0_9FLAO</name>
<organism evidence="8 9">
    <name type="scientific">Paenimyroides tangerinum</name>
    <dbReference type="NCBI Taxonomy" id="2488728"/>
    <lineage>
        <taxon>Bacteria</taxon>
        <taxon>Pseudomonadati</taxon>
        <taxon>Bacteroidota</taxon>
        <taxon>Flavobacteriia</taxon>
        <taxon>Flavobacteriales</taxon>
        <taxon>Flavobacteriaceae</taxon>
        <taxon>Paenimyroides</taxon>
    </lineage>
</organism>
<keyword evidence="5 7" id="KW-1133">Transmembrane helix</keyword>
<evidence type="ECO:0000313" key="9">
    <source>
        <dbReference type="Proteomes" id="UP000275719"/>
    </source>
</evidence>
<dbReference type="OrthoDB" id="9786183at2"/>
<feature type="transmembrane region" description="Helical" evidence="7">
    <location>
        <begin position="155"/>
        <end position="176"/>
    </location>
</feature>